<keyword evidence="4" id="KW-0175">Coiled coil</keyword>
<organism evidence="6 7">
    <name type="scientific">Acer saccharum</name>
    <name type="common">Sugar maple</name>
    <dbReference type="NCBI Taxonomy" id="4024"/>
    <lineage>
        <taxon>Eukaryota</taxon>
        <taxon>Viridiplantae</taxon>
        <taxon>Streptophyta</taxon>
        <taxon>Embryophyta</taxon>
        <taxon>Tracheophyta</taxon>
        <taxon>Spermatophyta</taxon>
        <taxon>Magnoliopsida</taxon>
        <taxon>eudicotyledons</taxon>
        <taxon>Gunneridae</taxon>
        <taxon>Pentapetalae</taxon>
        <taxon>rosids</taxon>
        <taxon>malvids</taxon>
        <taxon>Sapindales</taxon>
        <taxon>Sapindaceae</taxon>
        <taxon>Hippocastanoideae</taxon>
        <taxon>Acereae</taxon>
        <taxon>Acer</taxon>
    </lineage>
</organism>
<dbReference type="AlphaFoldDB" id="A0AA39SKF8"/>
<evidence type="ECO:0000256" key="1">
    <source>
        <dbReference type="ARBA" id="ARBA00004123"/>
    </source>
</evidence>
<feature type="region of interest" description="Disordered" evidence="5">
    <location>
        <begin position="255"/>
        <end position="336"/>
    </location>
</feature>
<feature type="compositionally biased region" description="Polar residues" evidence="5">
    <location>
        <begin position="171"/>
        <end position="183"/>
    </location>
</feature>
<accession>A0AA39SKF8</accession>
<reference evidence="6" key="2">
    <citation type="submission" date="2023-06" db="EMBL/GenBank/DDBJ databases">
        <authorList>
            <person name="Swenson N.G."/>
            <person name="Wegrzyn J.L."/>
            <person name="Mcevoy S.L."/>
        </authorList>
    </citation>
    <scope>NUCLEOTIDE SEQUENCE</scope>
    <source>
        <strain evidence="6">NS2018</strain>
        <tissue evidence="6">Leaf</tissue>
    </source>
</reference>
<feature type="coiled-coil region" evidence="4">
    <location>
        <begin position="19"/>
        <end position="46"/>
    </location>
</feature>
<keyword evidence="2" id="KW-0539">Nucleus</keyword>
<dbReference type="Pfam" id="PF02996">
    <property type="entry name" value="Prefoldin"/>
    <property type="match status" value="1"/>
</dbReference>
<gene>
    <name evidence="6" type="ORF">LWI29_037028</name>
</gene>
<dbReference type="SUPFAM" id="SSF46579">
    <property type="entry name" value="Prefoldin"/>
    <property type="match status" value="1"/>
</dbReference>
<dbReference type="InterPro" id="IPR004127">
    <property type="entry name" value="Prefoldin_subunit_alpha"/>
</dbReference>
<evidence type="ECO:0000256" key="3">
    <source>
        <dbReference type="ARBA" id="ARBA00038295"/>
    </source>
</evidence>
<dbReference type="Gene3D" id="1.10.287.370">
    <property type="match status" value="1"/>
</dbReference>
<protein>
    <recommendedName>
        <fullName evidence="8">RNA polymerase II subunit 5-mediating protein homolog</fullName>
    </recommendedName>
</protein>
<evidence type="ECO:0000256" key="4">
    <source>
        <dbReference type="SAM" id="Coils"/>
    </source>
</evidence>
<dbReference type="Proteomes" id="UP001168877">
    <property type="component" value="Unassembled WGS sequence"/>
</dbReference>
<dbReference type="InterPro" id="IPR009053">
    <property type="entry name" value="Prefoldin"/>
</dbReference>
<evidence type="ECO:0008006" key="8">
    <source>
        <dbReference type="Google" id="ProtNLM"/>
    </source>
</evidence>
<evidence type="ECO:0000313" key="7">
    <source>
        <dbReference type="Proteomes" id="UP001168877"/>
    </source>
</evidence>
<dbReference type="GO" id="GO:0009409">
    <property type="term" value="P:response to cold"/>
    <property type="evidence" value="ECO:0007669"/>
    <property type="project" value="UniProtKB-ARBA"/>
</dbReference>
<dbReference type="GO" id="GO:0019212">
    <property type="term" value="F:phosphatase inhibitor activity"/>
    <property type="evidence" value="ECO:0007669"/>
    <property type="project" value="TreeGrafter"/>
</dbReference>
<dbReference type="EMBL" id="JAUESC010000381">
    <property type="protein sequence ID" value="KAK0591210.1"/>
    <property type="molecule type" value="Genomic_DNA"/>
</dbReference>
<keyword evidence="7" id="KW-1185">Reference proteome</keyword>
<dbReference type="GO" id="GO:0003682">
    <property type="term" value="F:chromatin binding"/>
    <property type="evidence" value="ECO:0007669"/>
    <property type="project" value="TreeGrafter"/>
</dbReference>
<feature type="region of interest" description="Disordered" evidence="5">
    <location>
        <begin position="157"/>
        <end position="186"/>
    </location>
</feature>
<feature type="compositionally biased region" description="Polar residues" evidence="5">
    <location>
        <begin position="372"/>
        <end position="397"/>
    </location>
</feature>
<reference evidence="6" key="1">
    <citation type="journal article" date="2022" name="Plant J.">
        <title>Strategies of tolerance reflected in two North American maple genomes.</title>
        <authorList>
            <person name="McEvoy S.L."/>
            <person name="Sezen U.U."/>
            <person name="Trouern-Trend A."/>
            <person name="McMahon S.M."/>
            <person name="Schaberg P.G."/>
            <person name="Yang J."/>
            <person name="Wegrzyn J.L."/>
            <person name="Swenson N.G."/>
        </authorList>
    </citation>
    <scope>NUCLEOTIDE SEQUENCE</scope>
    <source>
        <strain evidence="6">NS2018</strain>
    </source>
</reference>
<dbReference type="PANTHER" id="PTHR15111">
    <property type="entry name" value="RNA POLYMERASE II SUBUNIT 5-MEDIATING PROTEIN NNX3"/>
    <property type="match status" value="1"/>
</dbReference>
<feature type="compositionally biased region" description="Polar residues" evidence="5">
    <location>
        <begin position="320"/>
        <end position="336"/>
    </location>
</feature>
<feature type="compositionally biased region" description="Polar residues" evidence="5">
    <location>
        <begin position="417"/>
        <end position="431"/>
    </location>
</feature>
<comment type="caution">
    <text evidence="6">The sequence shown here is derived from an EMBL/GenBank/DDBJ whole genome shotgun (WGS) entry which is preliminary data.</text>
</comment>
<name>A0AA39SKF8_ACESA</name>
<dbReference type="CDD" id="cd23159">
    <property type="entry name" value="Prefoldin_URI1"/>
    <property type="match status" value="1"/>
</dbReference>
<evidence type="ECO:0000256" key="2">
    <source>
        <dbReference type="ARBA" id="ARBA00023242"/>
    </source>
</evidence>
<proteinExistence type="inferred from homology"/>
<dbReference type="GO" id="GO:0003714">
    <property type="term" value="F:transcription corepressor activity"/>
    <property type="evidence" value="ECO:0007669"/>
    <property type="project" value="TreeGrafter"/>
</dbReference>
<comment type="similarity">
    <text evidence="3">Belongs to the RNA polymerase II subunit 5-mediating protein family.</text>
</comment>
<feature type="compositionally biased region" description="Basic and acidic residues" evidence="5">
    <location>
        <begin position="295"/>
        <end position="305"/>
    </location>
</feature>
<feature type="region of interest" description="Disordered" evidence="5">
    <location>
        <begin position="350"/>
        <end position="443"/>
    </location>
</feature>
<dbReference type="InterPro" id="IPR052255">
    <property type="entry name" value="RNA_pol_II_subunit5-mediator"/>
</dbReference>
<dbReference type="GO" id="GO:0006457">
    <property type="term" value="P:protein folding"/>
    <property type="evidence" value="ECO:0007669"/>
    <property type="project" value="UniProtKB-ARBA"/>
</dbReference>
<sequence length="443" mass="49906">MEEPTVKGTVTPLSSMFPVEDAQRAAKRVEDALSEKQQELNQVKEFIADNTNLINLVQKLPEELHHDIMVPFGKAAFFPGRLIHTNEFMVLLGEGYYADRTSKQTVEILNRRGNALESQVNSIKAMMQDFRAEASFFDATANEAAEGLLEIREEYVEENSSERVSDPGSIKQRSSSFSEADNTNVEDEEYARMMSRLDELEQEELAAEIGYEVDEDNQNQGNTAKSDKEIYEDEVYARMMSRLDKFEQEELAAEIDNEVDEDNQGNAAKSDKESDEDEQAITDFDQFSDQIAPDHNFRHSEELRSSKPPQQTKDKKTSEDFSNTFRRQQDFSDQSCTDLTVQAVTRDIVKSSNAEKASMLPEVKEKDGAVPSSKNEVSAQSSKPGIDNSKVSAQTSKPGFDIQKAFTGSVVEHAPKIQTSTQEQTEISSKPSKPVSRFKLQRR</sequence>
<dbReference type="GO" id="GO:0000122">
    <property type="term" value="P:negative regulation of transcription by RNA polymerase II"/>
    <property type="evidence" value="ECO:0007669"/>
    <property type="project" value="TreeGrafter"/>
</dbReference>
<comment type="subcellular location">
    <subcellularLocation>
        <location evidence="1">Nucleus</location>
    </subcellularLocation>
</comment>
<dbReference type="PANTHER" id="PTHR15111:SF0">
    <property type="entry name" value="UNCONVENTIONAL PREFOLDIN RPB5 INTERACTOR 1"/>
    <property type="match status" value="1"/>
</dbReference>
<evidence type="ECO:0000256" key="5">
    <source>
        <dbReference type="SAM" id="MobiDB-lite"/>
    </source>
</evidence>
<evidence type="ECO:0000313" key="6">
    <source>
        <dbReference type="EMBL" id="KAK0591210.1"/>
    </source>
</evidence>
<dbReference type="GO" id="GO:0005634">
    <property type="term" value="C:nucleus"/>
    <property type="evidence" value="ECO:0007669"/>
    <property type="project" value="UniProtKB-SubCell"/>
</dbReference>